<dbReference type="GO" id="GO:0005634">
    <property type="term" value="C:nucleus"/>
    <property type="evidence" value="ECO:0000318"/>
    <property type="project" value="GO_Central"/>
</dbReference>
<dbReference type="GO" id="GO:0010628">
    <property type="term" value="P:positive regulation of gene expression"/>
    <property type="evidence" value="ECO:0000318"/>
    <property type="project" value="GO_Central"/>
</dbReference>
<dbReference type="PROSITE" id="PS51304">
    <property type="entry name" value="GALECTIN"/>
    <property type="match status" value="2"/>
</dbReference>
<evidence type="ECO:0000313" key="6">
    <source>
        <dbReference type="Ensembl" id="ENSMODP00000058782.1"/>
    </source>
</evidence>
<dbReference type="GO" id="GO:2000562">
    <property type="term" value="P:negative regulation of CD4-positive, alpha-beta T cell proliferation"/>
    <property type="evidence" value="ECO:0000318"/>
    <property type="project" value="GO_Central"/>
</dbReference>
<evidence type="ECO:0000259" key="5">
    <source>
        <dbReference type="PROSITE" id="PS51304"/>
    </source>
</evidence>
<feature type="transmembrane region" description="Helical" evidence="4">
    <location>
        <begin position="170"/>
        <end position="189"/>
    </location>
</feature>
<dbReference type="PANTHER" id="PTHR11346">
    <property type="entry name" value="GALECTIN"/>
    <property type="match status" value="1"/>
</dbReference>
<dbReference type="FunCoup" id="A0A5F8HFT5">
    <property type="interactions" value="209"/>
</dbReference>
<keyword evidence="4" id="KW-1133">Transmembrane helix</keyword>
<evidence type="ECO:0000256" key="2">
    <source>
        <dbReference type="ARBA" id="ARBA00022737"/>
    </source>
</evidence>
<organism evidence="6 7">
    <name type="scientific">Monodelphis domestica</name>
    <name type="common">Gray short-tailed opossum</name>
    <dbReference type="NCBI Taxonomy" id="13616"/>
    <lineage>
        <taxon>Eukaryota</taxon>
        <taxon>Metazoa</taxon>
        <taxon>Chordata</taxon>
        <taxon>Craniata</taxon>
        <taxon>Vertebrata</taxon>
        <taxon>Euteleostomi</taxon>
        <taxon>Mammalia</taxon>
        <taxon>Metatheria</taxon>
        <taxon>Didelphimorphia</taxon>
        <taxon>Didelphidae</taxon>
        <taxon>Monodelphis</taxon>
    </lineage>
</organism>
<dbReference type="InterPro" id="IPR044156">
    <property type="entry name" value="Galectin-like"/>
</dbReference>
<dbReference type="SUPFAM" id="SSF49899">
    <property type="entry name" value="Concanavalin A-like lectins/glucanases"/>
    <property type="match status" value="2"/>
</dbReference>
<sequence>MNFIGGRMPYLSPLVPFSGPIQGGLQDGLEITINGMVLPSSGNRFDVNFQLGTSGNDIAFHFNPRFEDGGYVVCNTKQNGCWGKEERKGPMPFQRGALFEIRFQVQNASFKVMVNGNYFAEYQHRIPFQWVDTITVNGMVQLAYISFTVRTSDISLLHHFFSLSELRSHWVVSLITAILTTSLTSYLLLLQILSHLILTLSLGGGCSSLIPILYYIHTYIPKYHWWLPFNLPFRASVYGGLHAGKFLLVLGSILPTADSFEINLRSGNDIAFHLNPRFQENTIVRNSHINYLWGPEERALSSVMPFIKGQTFMVLITCEAQGFKVTVNGQYLFSYSHRVKNLSSINQLEVAGDIQLTHVQV</sequence>
<dbReference type="Pfam" id="PF00337">
    <property type="entry name" value="Gal-bind_lectin"/>
    <property type="match status" value="2"/>
</dbReference>
<dbReference type="FunFam" id="2.60.120.200:FF:000023">
    <property type="entry name" value="Galectin"/>
    <property type="match status" value="1"/>
</dbReference>
<dbReference type="GeneTree" id="ENSGT00940000162258"/>
<dbReference type="Gene3D" id="2.60.120.200">
    <property type="match status" value="2"/>
</dbReference>
<dbReference type="SMART" id="SM00276">
    <property type="entry name" value="GLECT"/>
    <property type="match status" value="2"/>
</dbReference>
<feature type="domain" description="Galectin" evidence="5">
    <location>
        <begin position="233"/>
        <end position="361"/>
    </location>
</feature>
<protein>
    <recommendedName>
        <fullName evidence="3">Galectin</fullName>
    </recommendedName>
</protein>
<reference evidence="6" key="2">
    <citation type="submission" date="2025-08" db="UniProtKB">
        <authorList>
            <consortium name="Ensembl"/>
        </authorList>
    </citation>
    <scope>IDENTIFICATION</scope>
</reference>
<reference evidence="6" key="3">
    <citation type="submission" date="2025-09" db="UniProtKB">
        <authorList>
            <consortium name="Ensembl"/>
        </authorList>
    </citation>
    <scope>IDENTIFICATION</scope>
</reference>
<dbReference type="FunFam" id="2.60.120.200:FF:000078">
    <property type="entry name" value="Galectin"/>
    <property type="match status" value="1"/>
</dbReference>
<proteinExistence type="predicted"/>
<keyword evidence="7" id="KW-1185">Reference proteome</keyword>
<evidence type="ECO:0000256" key="4">
    <source>
        <dbReference type="SAM" id="Phobius"/>
    </source>
</evidence>
<dbReference type="Ensembl" id="ENSMODT00000064377.1">
    <property type="protein sequence ID" value="ENSMODP00000058782.1"/>
    <property type="gene ID" value="ENSMODG00000048986.1"/>
</dbReference>
<dbReference type="InterPro" id="IPR013320">
    <property type="entry name" value="ConA-like_dom_sf"/>
</dbReference>
<dbReference type="GO" id="GO:0030246">
    <property type="term" value="F:carbohydrate binding"/>
    <property type="evidence" value="ECO:0000318"/>
    <property type="project" value="GO_Central"/>
</dbReference>
<dbReference type="PANTHER" id="PTHR11346:SF80">
    <property type="entry name" value="GALECTIN-9C"/>
    <property type="match status" value="1"/>
</dbReference>
<evidence type="ECO:0000313" key="7">
    <source>
        <dbReference type="Proteomes" id="UP000002280"/>
    </source>
</evidence>
<evidence type="ECO:0000256" key="3">
    <source>
        <dbReference type="RuleBase" id="RU102079"/>
    </source>
</evidence>
<accession>A0A5F8HFT5</accession>
<dbReference type="GO" id="GO:0016936">
    <property type="term" value="F:galactoside binding"/>
    <property type="evidence" value="ECO:0000318"/>
    <property type="project" value="GO_Central"/>
</dbReference>
<feature type="domain" description="Galectin" evidence="5">
    <location>
        <begin position="17"/>
        <end position="148"/>
    </location>
</feature>
<evidence type="ECO:0000256" key="1">
    <source>
        <dbReference type="ARBA" id="ARBA00022734"/>
    </source>
</evidence>
<keyword evidence="2" id="KW-0677">Repeat</keyword>
<dbReference type="SMART" id="SM00908">
    <property type="entry name" value="Gal-bind_lectin"/>
    <property type="match status" value="2"/>
</dbReference>
<dbReference type="Bgee" id="ENSMODG00000048986">
    <property type="expression patterns" value="Expressed in liver and 6 other cell types or tissues"/>
</dbReference>
<keyword evidence="4" id="KW-0812">Transmembrane</keyword>
<dbReference type="OMA" id="LVTYIHW"/>
<reference evidence="6 7" key="1">
    <citation type="journal article" date="2007" name="Nature">
        <title>Genome of the marsupial Monodelphis domestica reveals innovation in non-coding sequences.</title>
        <authorList>
            <person name="Mikkelsen T.S."/>
            <person name="Wakefield M.J."/>
            <person name="Aken B."/>
            <person name="Amemiya C.T."/>
            <person name="Chang J.L."/>
            <person name="Duke S."/>
            <person name="Garber M."/>
            <person name="Gentles A.J."/>
            <person name="Goodstadt L."/>
            <person name="Heger A."/>
            <person name="Jurka J."/>
            <person name="Kamal M."/>
            <person name="Mauceli E."/>
            <person name="Searle S.M."/>
            <person name="Sharpe T."/>
            <person name="Baker M.L."/>
            <person name="Batzer M.A."/>
            <person name="Benos P.V."/>
            <person name="Belov K."/>
            <person name="Clamp M."/>
            <person name="Cook A."/>
            <person name="Cuff J."/>
            <person name="Das R."/>
            <person name="Davidow L."/>
            <person name="Deakin J.E."/>
            <person name="Fazzari M.J."/>
            <person name="Glass J.L."/>
            <person name="Grabherr M."/>
            <person name="Greally J.M."/>
            <person name="Gu W."/>
            <person name="Hore T.A."/>
            <person name="Huttley G.A."/>
            <person name="Kleber M."/>
            <person name="Jirtle R.L."/>
            <person name="Koina E."/>
            <person name="Lee J.T."/>
            <person name="Mahony S."/>
            <person name="Marra M.A."/>
            <person name="Miller R.D."/>
            <person name="Nicholls R.D."/>
            <person name="Oda M."/>
            <person name="Papenfuss A.T."/>
            <person name="Parra Z.E."/>
            <person name="Pollock D.D."/>
            <person name="Ray D.A."/>
            <person name="Schein J.E."/>
            <person name="Speed T.P."/>
            <person name="Thompson K."/>
            <person name="VandeBerg J.L."/>
            <person name="Wade C.M."/>
            <person name="Walker J.A."/>
            <person name="Waters P.D."/>
            <person name="Webber C."/>
            <person name="Weidman J.R."/>
            <person name="Xie X."/>
            <person name="Zody M.C."/>
            <person name="Baldwin J."/>
            <person name="Abdouelleil A."/>
            <person name="Abdulkadir J."/>
            <person name="Abebe A."/>
            <person name="Abera B."/>
            <person name="Abreu J."/>
            <person name="Acer S.C."/>
            <person name="Aftuck L."/>
            <person name="Alexander A."/>
            <person name="An P."/>
            <person name="Anderson E."/>
            <person name="Anderson S."/>
            <person name="Arachi H."/>
            <person name="Azer M."/>
            <person name="Bachantsang P."/>
            <person name="Barry A."/>
            <person name="Bayul T."/>
            <person name="Berlin A."/>
            <person name="Bessette D."/>
            <person name="Bloom T."/>
            <person name="Bloom T."/>
            <person name="Boguslavskiy L."/>
            <person name="Bonnet C."/>
            <person name="Boukhgalter B."/>
            <person name="Bourzgui I."/>
            <person name="Brown A."/>
            <person name="Cahill P."/>
            <person name="Channer S."/>
            <person name="Cheshatsang Y."/>
            <person name="Chuda L."/>
            <person name="Citroen M."/>
            <person name="Collymore A."/>
            <person name="Cooke P."/>
            <person name="Costello M."/>
            <person name="D'Aco K."/>
            <person name="Daza R."/>
            <person name="De Haan G."/>
            <person name="DeGray S."/>
            <person name="DeMaso C."/>
            <person name="Dhargay N."/>
            <person name="Dooley K."/>
            <person name="Dooley E."/>
            <person name="Doricent M."/>
            <person name="Dorje P."/>
            <person name="Dorjee K."/>
            <person name="Dupes A."/>
            <person name="Elong R."/>
            <person name="Falk J."/>
            <person name="Farina A."/>
            <person name="Faro S."/>
            <person name="Ferguson D."/>
            <person name="Fisher S."/>
            <person name="Foley C.D."/>
            <person name="Franke A."/>
            <person name="Friedrich D."/>
            <person name="Gadbois L."/>
            <person name="Gearin G."/>
            <person name="Gearin C.R."/>
            <person name="Giannoukos G."/>
            <person name="Goode T."/>
            <person name="Graham J."/>
            <person name="Grandbois E."/>
            <person name="Grewal S."/>
            <person name="Gyaltsen K."/>
            <person name="Hafez N."/>
            <person name="Hagos B."/>
            <person name="Hall J."/>
            <person name="Henson C."/>
            <person name="Hollinger A."/>
            <person name="Honan T."/>
            <person name="Huard M.D."/>
            <person name="Hughes L."/>
            <person name="Hurhula B."/>
            <person name="Husby M.E."/>
            <person name="Kamat A."/>
            <person name="Kanga B."/>
            <person name="Kashin S."/>
            <person name="Khazanovich D."/>
            <person name="Kisner P."/>
            <person name="Lance K."/>
            <person name="Lara M."/>
            <person name="Lee W."/>
            <person name="Lennon N."/>
            <person name="Letendre F."/>
            <person name="LeVine R."/>
            <person name="Lipovsky A."/>
            <person name="Liu X."/>
            <person name="Liu J."/>
            <person name="Liu S."/>
            <person name="Lokyitsang T."/>
            <person name="Lokyitsang Y."/>
            <person name="Lubonja R."/>
            <person name="Lui A."/>
            <person name="MacDonald P."/>
            <person name="Magnisalis V."/>
            <person name="Maru K."/>
            <person name="Matthews C."/>
            <person name="McCusker W."/>
            <person name="McDonough S."/>
            <person name="Mehta T."/>
            <person name="Meldrim J."/>
            <person name="Meneus L."/>
            <person name="Mihai O."/>
            <person name="Mihalev A."/>
            <person name="Mihova T."/>
            <person name="Mittelman R."/>
            <person name="Mlenga V."/>
            <person name="Montmayeur A."/>
            <person name="Mulrain L."/>
            <person name="Navidi A."/>
            <person name="Naylor J."/>
            <person name="Negash T."/>
            <person name="Nguyen T."/>
            <person name="Nguyen N."/>
            <person name="Nicol R."/>
            <person name="Norbu C."/>
            <person name="Norbu N."/>
            <person name="Novod N."/>
            <person name="O'Neill B."/>
            <person name="Osman S."/>
            <person name="Markiewicz E."/>
            <person name="Oyono O.L."/>
            <person name="Patti C."/>
            <person name="Phunkhang P."/>
            <person name="Pierre F."/>
            <person name="Priest M."/>
            <person name="Raghuraman S."/>
            <person name="Rege F."/>
            <person name="Reyes R."/>
            <person name="Rise C."/>
            <person name="Rogov P."/>
            <person name="Ross K."/>
            <person name="Ryan E."/>
            <person name="Settipalli S."/>
            <person name="Shea T."/>
            <person name="Sherpa N."/>
            <person name="Shi L."/>
            <person name="Shih D."/>
            <person name="Sparrow T."/>
            <person name="Spaulding J."/>
            <person name="Stalker J."/>
            <person name="Stange-Thomann N."/>
            <person name="Stavropoulos S."/>
            <person name="Stone C."/>
            <person name="Strader C."/>
            <person name="Tesfaye S."/>
            <person name="Thomson T."/>
            <person name="Thoulutsang Y."/>
            <person name="Thoulutsang D."/>
            <person name="Topham K."/>
            <person name="Topping I."/>
            <person name="Tsamla T."/>
            <person name="Vassiliev H."/>
            <person name="Vo A."/>
            <person name="Wangchuk T."/>
            <person name="Wangdi T."/>
            <person name="Weiand M."/>
            <person name="Wilkinson J."/>
            <person name="Wilson A."/>
            <person name="Yadav S."/>
            <person name="Young G."/>
            <person name="Yu Q."/>
            <person name="Zembek L."/>
            <person name="Zhong D."/>
            <person name="Zimmer A."/>
            <person name="Zwirko Z."/>
            <person name="Jaffe D.B."/>
            <person name="Alvarez P."/>
            <person name="Brockman W."/>
            <person name="Butler J."/>
            <person name="Chin C."/>
            <person name="Gnerre S."/>
            <person name="MacCallum I."/>
            <person name="Graves J.A."/>
            <person name="Ponting C.P."/>
            <person name="Breen M."/>
            <person name="Samollow P.B."/>
            <person name="Lander E.S."/>
            <person name="Lindblad-Toh K."/>
        </authorList>
    </citation>
    <scope>NUCLEOTIDE SEQUENCE [LARGE SCALE GENOMIC DNA]</scope>
</reference>
<dbReference type="STRING" id="13616.ENSMODP00000058782"/>
<dbReference type="InterPro" id="IPR001079">
    <property type="entry name" value="Galectin_CRD"/>
</dbReference>
<dbReference type="Proteomes" id="UP000002280">
    <property type="component" value="Chromosome 2"/>
</dbReference>
<dbReference type="AlphaFoldDB" id="A0A5F8HFT5"/>
<feature type="transmembrane region" description="Helical" evidence="4">
    <location>
        <begin position="196"/>
        <end position="217"/>
    </location>
</feature>
<name>A0A5F8HFT5_MONDO</name>
<dbReference type="InParanoid" id="A0A5F8HFT5"/>
<keyword evidence="4" id="KW-0472">Membrane</keyword>
<dbReference type="GO" id="GO:0032689">
    <property type="term" value="P:negative regulation of type II interferon production"/>
    <property type="evidence" value="ECO:0000318"/>
    <property type="project" value="GO_Central"/>
</dbReference>
<dbReference type="CDD" id="cd00070">
    <property type="entry name" value="GLECT"/>
    <property type="match status" value="2"/>
</dbReference>
<keyword evidence="1 3" id="KW-0430">Lectin</keyword>
<dbReference type="GO" id="GO:0005829">
    <property type="term" value="C:cytosol"/>
    <property type="evidence" value="ECO:0000318"/>
    <property type="project" value="GO_Central"/>
</dbReference>